<gene>
    <name evidence="2" type="ORF">EDC03_2171</name>
</gene>
<protein>
    <submittedName>
        <fullName evidence="2">Uncharacterized protein</fullName>
    </submittedName>
</protein>
<dbReference type="InParanoid" id="A0A3N1HK34"/>
<feature type="chain" id="PRO_5018250210" evidence="1">
    <location>
        <begin position="24"/>
        <end position="152"/>
    </location>
</feature>
<comment type="caution">
    <text evidence="2">The sequence shown here is derived from an EMBL/GenBank/DDBJ whole genome shotgun (WGS) entry which is preliminary data.</text>
</comment>
<proteinExistence type="predicted"/>
<evidence type="ECO:0000313" key="3">
    <source>
        <dbReference type="Proteomes" id="UP000276232"/>
    </source>
</evidence>
<evidence type="ECO:0000313" key="2">
    <source>
        <dbReference type="EMBL" id="ROP42883.1"/>
    </source>
</evidence>
<accession>A0A3N1HK34</accession>
<evidence type="ECO:0000256" key="1">
    <source>
        <dbReference type="SAM" id="SignalP"/>
    </source>
</evidence>
<organism evidence="2 3">
    <name type="scientific">Pseudokineococcus lusitanus</name>
    <dbReference type="NCBI Taxonomy" id="763993"/>
    <lineage>
        <taxon>Bacteria</taxon>
        <taxon>Bacillati</taxon>
        <taxon>Actinomycetota</taxon>
        <taxon>Actinomycetes</taxon>
        <taxon>Kineosporiales</taxon>
        <taxon>Kineosporiaceae</taxon>
        <taxon>Pseudokineococcus</taxon>
    </lineage>
</organism>
<sequence length="152" mass="15700">MRRPAVLALALVAASLPAAPAAAAPPEPSDYTVTFPAGRYCDFPLLVESTSKVKVVERGATTVTTSSDEKVTLTNVDDGARTTLRLGGTFRDTLLPDGGTRTISTGRVLIATSATGVTFYAGRSEALRDADGRLVGDIVGSGRTVSVCEQLG</sequence>
<dbReference type="AlphaFoldDB" id="A0A3N1HK34"/>
<reference evidence="2 3" key="1">
    <citation type="journal article" date="2015" name="Stand. Genomic Sci.">
        <title>Genomic Encyclopedia of Bacterial and Archaeal Type Strains, Phase III: the genomes of soil and plant-associated and newly described type strains.</title>
        <authorList>
            <person name="Whitman W.B."/>
            <person name="Woyke T."/>
            <person name="Klenk H.P."/>
            <person name="Zhou Y."/>
            <person name="Lilburn T.G."/>
            <person name="Beck B.J."/>
            <person name="De Vos P."/>
            <person name="Vandamme P."/>
            <person name="Eisen J.A."/>
            <person name="Garrity G."/>
            <person name="Hugenholtz P."/>
            <person name="Kyrpides N.C."/>
        </authorList>
    </citation>
    <scope>NUCLEOTIDE SEQUENCE [LARGE SCALE GENOMIC DNA]</scope>
    <source>
        <strain evidence="2 3">CECT 7306</strain>
    </source>
</reference>
<keyword evidence="1" id="KW-0732">Signal</keyword>
<dbReference type="Proteomes" id="UP000276232">
    <property type="component" value="Unassembled WGS sequence"/>
</dbReference>
<name>A0A3N1HK34_9ACTN</name>
<keyword evidence="3" id="KW-1185">Reference proteome</keyword>
<dbReference type="EMBL" id="RJKN01000005">
    <property type="protein sequence ID" value="ROP42883.1"/>
    <property type="molecule type" value="Genomic_DNA"/>
</dbReference>
<feature type="signal peptide" evidence="1">
    <location>
        <begin position="1"/>
        <end position="23"/>
    </location>
</feature>
<dbReference type="RefSeq" id="WP_148058060.1">
    <property type="nucleotide sequence ID" value="NZ_RJKN01000005.1"/>
</dbReference>